<dbReference type="PANTHER" id="PTHR12059:SF5">
    <property type="entry name" value="LARGE RIBOSOMAL SUBUNIT PROTEIN UL23M"/>
    <property type="match status" value="1"/>
</dbReference>
<evidence type="ECO:0000256" key="3">
    <source>
        <dbReference type="ARBA" id="ARBA00023274"/>
    </source>
</evidence>
<feature type="compositionally biased region" description="Basic and acidic residues" evidence="5">
    <location>
        <begin position="123"/>
        <end position="134"/>
    </location>
</feature>
<accession>A0AAI8Z9H0</accession>
<evidence type="ECO:0000256" key="5">
    <source>
        <dbReference type="SAM" id="MobiDB-lite"/>
    </source>
</evidence>
<comment type="caution">
    <text evidence="6">The sequence shown here is derived from an EMBL/GenBank/DDBJ whole genome shotgun (WGS) entry which is preliminary data.</text>
</comment>
<dbReference type="PANTHER" id="PTHR12059">
    <property type="entry name" value="RIBOSOMAL PROTEIN L23-RELATED"/>
    <property type="match status" value="1"/>
</dbReference>
<reference evidence="6" key="1">
    <citation type="submission" date="2023-11" db="EMBL/GenBank/DDBJ databases">
        <authorList>
            <person name="Alioto T."/>
            <person name="Alioto T."/>
            <person name="Gomez Garrido J."/>
        </authorList>
    </citation>
    <scope>NUCLEOTIDE SEQUENCE</scope>
</reference>
<evidence type="ECO:0000256" key="4">
    <source>
        <dbReference type="ARBA" id="ARBA00039977"/>
    </source>
</evidence>
<evidence type="ECO:0000313" key="6">
    <source>
        <dbReference type="EMBL" id="CAK4034893.1"/>
    </source>
</evidence>
<dbReference type="InterPro" id="IPR013025">
    <property type="entry name" value="Ribosomal_uL23-like"/>
</dbReference>
<dbReference type="GO" id="GO:0032543">
    <property type="term" value="P:mitochondrial translation"/>
    <property type="evidence" value="ECO:0007669"/>
    <property type="project" value="TreeGrafter"/>
</dbReference>
<protein>
    <recommendedName>
        <fullName evidence="4">Large ribosomal subunit protein uL23m</fullName>
    </recommendedName>
</protein>
<dbReference type="GO" id="GO:0003735">
    <property type="term" value="F:structural constituent of ribosome"/>
    <property type="evidence" value="ECO:0007669"/>
    <property type="project" value="InterPro"/>
</dbReference>
<evidence type="ECO:0000256" key="1">
    <source>
        <dbReference type="ARBA" id="ARBA00006700"/>
    </source>
</evidence>
<sequence>MATGMIQRNFRTGGKELFLPNVIITLLRTDHLGPNYAKFRVPLHFSKLDLRDYLWHAYNVGTLNIRSYVKLSRVQSGKPGGQMPLIRRWHRPQSTKYMTVELVRPFVWPPEPESFSAWNKGETEQMNKTSKDVQKQQGQAAKTYINKDRAERMREQAKELLEGKVRWKAPIKGAEGVWIPRS</sequence>
<dbReference type="EMBL" id="CAVMBE010000146">
    <property type="protein sequence ID" value="CAK4034893.1"/>
    <property type="molecule type" value="Genomic_DNA"/>
</dbReference>
<dbReference type="GO" id="GO:0005762">
    <property type="term" value="C:mitochondrial large ribosomal subunit"/>
    <property type="evidence" value="ECO:0007669"/>
    <property type="project" value="TreeGrafter"/>
</dbReference>
<proteinExistence type="inferred from homology"/>
<keyword evidence="3" id="KW-0687">Ribonucleoprotein</keyword>
<dbReference type="InterPro" id="IPR012678">
    <property type="entry name" value="Ribosomal_uL23/eL15/eS24_sf"/>
</dbReference>
<dbReference type="Gene3D" id="3.30.70.330">
    <property type="match status" value="1"/>
</dbReference>
<name>A0AAI8Z9H0_9PEZI</name>
<organism evidence="6 7">
    <name type="scientific">Lecanosticta acicola</name>
    <dbReference type="NCBI Taxonomy" id="111012"/>
    <lineage>
        <taxon>Eukaryota</taxon>
        <taxon>Fungi</taxon>
        <taxon>Dikarya</taxon>
        <taxon>Ascomycota</taxon>
        <taxon>Pezizomycotina</taxon>
        <taxon>Dothideomycetes</taxon>
        <taxon>Dothideomycetidae</taxon>
        <taxon>Mycosphaerellales</taxon>
        <taxon>Mycosphaerellaceae</taxon>
        <taxon>Lecanosticta</taxon>
    </lineage>
</organism>
<gene>
    <name evidence="6" type="ORF">LECACI_7A010051</name>
</gene>
<feature type="region of interest" description="Disordered" evidence="5">
    <location>
        <begin position="123"/>
        <end position="148"/>
    </location>
</feature>
<dbReference type="Proteomes" id="UP001296104">
    <property type="component" value="Unassembled WGS sequence"/>
</dbReference>
<comment type="similarity">
    <text evidence="1">Belongs to the universal ribosomal protein uL23 family.</text>
</comment>
<dbReference type="SUPFAM" id="SSF54189">
    <property type="entry name" value="Ribosomal proteins S24e, L23 and L15e"/>
    <property type="match status" value="1"/>
</dbReference>
<keyword evidence="7" id="KW-1185">Reference proteome</keyword>
<evidence type="ECO:0000313" key="7">
    <source>
        <dbReference type="Proteomes" id="UP001296104"/>
    </source>
</evidence>
<evidence type="ECO:0000256" key="2">
    <source>
        <dbReference type="ARBA" id="ARBA00022980"/>
    </source>
</evidence>
<keyword evidence="2" id="KW-0689">Ribosomal protein</keyword>
<dbReference type="AlphaFoldDB" id="A0AAI8Z9H0"/>
<dbReference type="InterPro" id="IPR012677">
    <property type="entry name" value="Nucleotide-bd_a/b_plait_sf"/>
</dbReference>